<sequence>MIKKSILSLAILANFSSAFGQKQPDVLFLLDGQKEVSIKEVGLNSIKYSYPNEETVYTISKHQVTKIVFSSGREEVFESPIKEVNGLDDFEKVFITYNPEDIAGLEPTGELFSKATGVTTLSSINEVKNRALDKLKAEAAMIGANVVYIGDVYQRGNRFGSQNQAGSSTQTTFNGTGYSTKKVNASKVKELVNTRSFHHYQTHRLNRNAWSPERTIATTYGEDRKPIMFRITEVLEKEGEIYVKTKDLPTKARELKVIHADEESLILMERNEKITTNYFLISDQNPYFKNLASRIVL</sequence>
<dbReference type="EMBL" id="QKTX01000003">
    <property type="protein sequence ID" value="PZV85541.1"/>
    <property type="molecule type" value="Genomic_DNA"/>
</dbReference>
<evidence type="ECO:0000313" key="2">
    <source>
        <dbReference type="EMBL" id="PZV85541.1"/>
    </source>
</evidence>
<comment type="caution">
    <text evidence="2">The sequence shown here is derived from an EMBL/GenBank/DDBJ whole genome shotgun (WGS) entry which is preliminary data.</text>
</comment>
<accession>A0A326RVW1</accession>
<evidence type="ECO:0000313" key="3">
    <source>
        <dbReference type="Proteomes" id="UP000248917"/>
    </source>
</evidence>
<dbReference type="OrthoDB" id="958951at2"/>
<keyword evidence="1" id="KW-0732">Signal</keyword>
<gene>
    <name evidence="2" type="ORF">CLV31_103333</name>
</gene>
<organism evidence="2 3">
    <name type="scientific">Algoriphagus aquaeductus</name>
    <dbReference type="NCBI Taxonomy" id="475299"/>
    <lineage>
        <taxon>Bacteria</taxon>
        <taxon>Pseudomonadati</taxon>
        <taxon>Bacteroidota</taxon>
        <taxon>Cytophagia</taxon>
        <taxon>Cytophagales</taxon>
        <taxon>Cyclobacteriaceae</taxon>
        <taxon>Algoriphagus</taxon>
    </lineage>
</organism>
<proteinExistence type="predicted"/>
<dbReference type="RefSeq" id="WP_111391985.1">
    <property type="nucleotide sequence ID" value="NZ_QKTX01000003.1"/>
</dbReference>
<keyword evidence="3" id="KW-1185">Reference proteome</keyword>
<feature type="chain" id="PRO_5016266959" evidence="1">
    <location>
        <begin position="21"/>
        <end position="297"/>
    </location>
</feature>
<reference evidence="2 3" key="1">
    <citation type="submission" date="2018-06" db="EMBL/GenBank/DDBJ databases">
        <title>Genomic Encyclopedia of Archaeal and Bacterial Type Strains, Phase II (KMG-II): from individual species to whole genera.</title>
        <authorList>
            <person name="Goeker M."/>
        </authorList>
    </citation>
    <scope>NUCLEOTIDE SEQUENCE [LARGE SCALE GENOMIC DNA]</scope>
    <source>
        <strain evidence="2 3">T4</strain>
    </source>
</reference>
<name>A0A326RVW1_9BACT</name>
<dbReference type="Proteomes" id="UP000248917">
    <property type="component" value="Unassembled WGS sequence"/>
</dbReference>
<feature type="signal peptide" evidence="1">
    <location>
        <begin position="1"/>
        <end position="20"/>
    </location>
</feature>
<protein>
    <submittedName>
        <fullName evidence="2">Uncharacterized protein</fullName>
    </submittedName>
</protein>
<evidence type="ECO:0000256" key="1">
    <source>
        <dbReference type="SAM" id="SignalP"/>
    </source>
</evidence>
<dbReference type="AlphaFoldDB" id="A0A326RVW1"/>